<dbReference type="Pfam" id="PF23240">
    <property type="entry name" value="HAT_PRP39_N"/>
    <property type="match status" value="1"/>
</dbReference>
<dbReference type="GeneID" id="34518202"/>
<evidence type="ECO:0000256" key="3">
    <source>
        <dbReference type="ARBA" id="ARBA00022552"/>
    </source>
</evidence>
<organism evidence="7 8">
    <name type="scientific">Kuraishia capsulata CBS 1993</name>
    <dbReference type="NCBI Taxonomy" id="1382522"/>
    <lineage>
        <taxon>Eukaryota</taxon>
        <taxon>Fungi</taxon>
        <taxon>Dikarya</taxon>
        <taxon>Ascomycota</taxon>
        <taxon>Saccharomycotina</taxon>
        <taxon>Pichiomycetes</taxon>
        <taxon>Pichiales</taxon>
        <taxon>Pichiaceae</taxon>
        <taxon>Kuraishia</taxon>
    </lineage>
</organism>
<evidence type="ECO:0000256" key="5">
    <source>
        <dbReference type="ARBA" id="ARBA00023242"/>
    </source>
</evidence>
<dbReference type="InterPro" id="IPR003107">
    <property type="entry name" value="HAT"/>
</dbReference>
<evidence type="ECO:0000313" key="8">
    <source>
        <dbReference type="Proteomes" id="UP000019384"/>
    </source>
</evidence>
<dbReference type="SMART" id="SM00386">
    <property type="entry name" value="HAT"/>
    <property type="match status" value="3"/>
</dbReference>
<keyword evidence="8" id="KW-1185">Reference proteome</keyword>
<dbReference type="Proteomes" id="UP000019384">
    <property type="component" value="Unassembled WGS sequence"/>
</dbReference>
<accession>W6MFU3</accession>
<dbReference type="GO" id="GO:0032040">
    <property type="term" value="C:small-subunit processome"/>
    <property type="evidence" value="ECO:0007669"/>
    <property type="project" value="EnsemblFungi"/>
</dbReference>
<dbReference type="GO" id="GO:0042802">
    <property type="term" value="F:identical protein binding"/>
    <property type="evidence" value="ECO:0007669"/>
    <property type="project" value="EnsemblFungi"/>
</dbReference>
<evidence type="ECO:0000313" key="7">
    <source>
        <dbReference type="EMBL" id="CDK24799.1"/>
    </source>
</evidence>
<dbReference type="GO" id="GO:0034511">
    <property type="term" value="F:U3 snoRNA binding"/>
    <property type="evidence" value="ECO:0007669"/>
    <property type="project" value="EnsemblFungi"/>
</dbReference>
<dbReference type="GO" id="GO:0000472">
    <property type="term" value="P:endonucleolytic cleavage to generate mature 5'-end of SSU-rRNA from (SSU-rRNA, 5.8S rRNA, LSU-rRNA)"/>
    <property type="evidence" value="ECO:0007669"/>
    <property type="project" value="EnsemblFungi"/>
</dbReference>
<dbReference type="PANTHER" id="PTHR23271:SF1">
    <property type="entry name" value="U3 SMALL NUCLEOLAR RNA-ASSOCIATED PROTEIN 6 HOMOLOG"/>
    <property type="match status" value="1"/>
</dbReference>
<dbReference type="AlphaFoldDB" id="W6MFU3"/>
<proteinExistence type="inferred from homology"/>
<dbReference type="Pfam" id="PF08640">
    <property type="entry name" value="U3_assoc_6"/>
    <property type="match status" value="1"/>
</dbReference>
<keyword evidence="4" id="KW-0677">Repeat</keyword>
<feature type="domain" description="U3 small nucleolar RNA-associated protein 6 N-terminal" evidence="6">
    <location>
        <begin position="9"/>
        <end position="95"/>
    </location>
</feature>
<sequence>MSEKVRYYLEQSIPELEDLQRKGLFEKKEITMIMRRRTDFEHRVTGRGTKQADFLNYVEFEKNTEKLRKKRYTRLAKANLIDTKPSISDWASQRRILFVFDRAIRRFPGDNKLWLAYLKYAKANGSVKVIYKIYTKLLQLQPRNVDAWISAAKYEFEQNTNAKGARVLLQKGLRFNSDSQKLWLNYAKFELVYVTKLLARRKLLSLMTEQQQREDAKTEQEATKGDLNDDEIMLPDFEVKDSLNSLPEVDMNMLGNPETNPALRGEIALTIFDIAMKTLVDQVPKDATIVTRESKTLEVANDFLTLFDQFESLDRHNLCGHVIRYLSSELSSNGKVILLEITLPMRYVTITDSAFVDKLQQSVNLLLKYKPRWGRNLQDEVTEGFVAYIQRFTQDTNSERLQKLLQTIVTRCRQA</sequence>
<dbReference type="EMBL" id="HG793125">
    <property type="protein sequence ID" value="CDK24799.1"/>
    <property type="molecule type" value="Genomic_DNA"/>
</dbReference>
<dbReference type="GO" id="GO:0000447">
    <property type="term" value="P:endonucleolytic cleavage in ITS1 to separate SSU-rRNA from 5.8S rRNA and LSU-rRNA from tricistronic rRNA transcript (SSU-rRNA, 5.8S rRNA, LSU-rRNA)"/>
    <property type="evidence" value="ECO:0007669"/>
    <property type="project" value="EnsemblFungi"/>
</dbReference>
<dbReference type="STRING" id="1382522.W6MFU3"/>
<gene>
    <name evidence="7" type="ORF">KUCA_T00000766001</name>
</gene>
<reference evidence="7" key="1">
    <citation type="submission" date="2013-12" db="EMBL/GenBank/DDBJ databases">
        <authorList>
            <person name="Genoscope - CEA"/>
        </authorList>
    </citation>
    <scope>NUCLEOTIDE SEQUENCE</scope>
    <source>
        <strain evidence="7">CBS 1993</strain>
    </source>
</reference>
<protein>
    <recommendedName>
        <fullName evidence="6">U3 small nucleolar RNA-associated protein 6 N-terminal domain-containing protein</fullName>
    </recommendedName>
</protein>
<comment type="subcellular location">
    <subcellularLocation>
        <location evidence="1">Nucleus</location>
        <location evidence="1">Nucleolus</location>
    </subcellularLocation>
</comment>
<evidence type="ECO:0000256" key="1">
    <source>
        <dbReference type="ARBA" id="ARBA00004604"/>
    </source>
</evidence>
<dbReference type="GO" id="GO:0000480">
    <property type="term" value="P:endonucleolytic cleavage in 5'-ETS of tricistronic rRNA transcript (SSU-rRNA, 5.8S rRNA, LSU-rRNA)"/>
    <property type="evidence" value="ECO:0007669"/>
    <property type="project" value="EnsemblFungi"/>
</dbReference>
<dbReference type="RefSeq" id="XP_022456814.1">
    <property type="nucleotide sequence ID" value="XM_022605335.1"/>
</dbReference>
<keyword evidence="5" id="KW-0539">Nucleus</keyword>
<dbReference type="OrthoDB" id="28112at2759"/>
<reference evidence="7" key="2">
    <citation type="submission" date="2014-02" db="EMBL/GenBank/DDBJ databases">
        <title>Complete DNA sequence of /Kuraishia capsulata/ illustrates novel genomic features among budding yeasts (/Saccharomycotina/).</title>
        <authorList>
            <person name="Morales L."/>
            <person name="Noel B."/>
            <person name="Porcel B."/>
            <person name="Marcet-Houben M."/>
            <person name="Hullo M-F."/>
            <person name="Sacerdot C."/>
            <person name="Tekaia F."/>
            <person name="Leh-Louis V."/>
            <person name="Despons L."/>
            <person name="Khanna V."/>
            <person name="Aury J-M."/>
            <person name="Barbe V."/>
            <person name="Couloux A."/>
            <person name="Labadie K."/>
            <person name="Pelletier E."/>
            <person name="Souciet J-L."/>
            <person name="Boekhout T."/>
            <person name="Gabaldon T."/>
            <person name="Wincker P."/>
            <person name="Dujon B."/>
        </authorList>
    </citation>
    <scope>NUCLEOTIDE SEQUENCE</scope>
    <source>
        <strain evidence="7">CBS 1993</strain>
    </source>
</reference>
<keyword evidence="3" id="KW-0698">rRNA processing</keyword>
<dbReference type="InterPro" id="IPR013949">
    <property type="entry name" value="Utp6"/>
</dbReference>
<dbReference type="GO" id="GO:0034388">
    <property type="term" value="C:Pwp2p-containing subcomplex of 90S preribosome"/>
    <property type="evidence" value="ECO:0007669"/>
    <property type="project" value="EnsemblFungi"/>
</dbReference>
<dbReference type="InterPro" id="IPR011990">
    <property type="entry name" value="TPR-like_helical_dom_sf"/>
</dbReference>
<dbReference type="HOGENOM" id="CLU_026025_3_0_1"/>
<name>W6MFU3_9ASCO</name>
<dbReference type="InterPro" id="IPR055347">
    <property type="entry name" value="UTP6_N"/>
</dbReference>
<evidence type="ECO:0000256" key="2">
    <source>
        <dbReference type="ARBA" id="ARBA00010734"/>
    </source>
</evidence>
<dbReference type="SUPFAM" id="SSF48452">
    <property type="entry name" value="TPR-like"/>
    <property type="match status" value="1"/>
</dbReference>
<evidence type="ECO:0000256" key="4">
    <source>
        <dbReference type="ARBA" id="ARBA00022737"/>
    </source>
</evidence>
<dbReference type="Gene3D" id="1.25.40.10">
    <property type="entry name" value="Tetratricopeptide repeat domain"/>
    <property type="match status" value="1"/>
</dbReference>
<dbReference type="PANTHER" id="PTHR23271">
    <property type="entry name" value="HEPATOCELLULAR CARCINOMA-ASSOCIATED ANTIGEN 66"/>
    <property type="match status" value="1"/>
</dbReference>
<comment type="similarity">
    <text evidence="2">Belongs to the UTP6 family.</text>
</comment>
<evidence type="ECO:0000259" key="6">
    <source>
        <dbReference type="Pfam" id="PF08640"/>
    </source>
</evidence>